<gene>
    <name evidence="10" type="ORF">OHA16_35360</name>
</gene>
<sequence>MPAPVTSPPPSGPAPAEGSALAEGPAAADGTAPEHGPAPVGTAAPDDGPARSPWPRFALLVTILGAAAGSLLLWSPTALLDGGLSHGMPWYWRGPLFAAVYAVGTVAFFPRPALNAAAGLLLGLQEGLLLAVLGTTLGAAAAFGLARCLGQDALRRLLRGRVLVALDRRFTDQGFRSVLLLRLFPGLPFQAANYGAAVSGVRFGSFIGATALGVIPVTAVYVAAAATAREPGSTGFLLSVGALGLLGLATLVQVGRAAARRRRTVAD</sequence>
<protein>
    <recommendedName>
        <fullName evidence="7">TVP38/TMEM64 family membrane protein</fullName>
    </recommendedName>
</protein>
<feature type="transmembrane region" description="Helical" evidence="7">
    <location>
        <begin position="57"/>
        <end position="78"/>
    </location>
</feature>
<proteinExistence type="inferred from homology"/>
<keyword evidence="3 7" id="KW-1003">Cell membrane</keyword>
<feature type="domain" description="VTT" evidence="9">
    <location>
        <begin position="109"/>
        <end position="224"/>
    </location>
</feature>
<evidence type="ECO:0000259" key="9">
    <source>
        <dbReference type="Pfam" id="PF09335"/>
    </source>
</evidence>
<dbReference type="Proteomes" id="UP001432222">
    <property type="component" value="Chromosome"/>
</dbReference>
<dbReference type="Pfam" id="PF09335">
    <property type="entry name" value="VTT_dom"/>
    <property type="match status" value="1"/>
</dbReference>
<dbReference type="RefSeq" id="WP_328958356.1">
    <property type="nucleotide sequence ID" value="NZ_CP108110.1"/>
</dbReference>
<evidence type="ECO:0000313" key="11">
    <source>
        <dbReference type="Proteomes" id="UP001432222"/>
    </source>
</evidence>
<evidence type="ECO:0000256" key="1">
    <source>
        <dbReference type="ARBA" id="ARBA00004651"/>
    </source>
</evidence>
<comment type="similarity">
    <text evidence="2 7">Belongs to the TVP38/TMEM64 family.</text>
</comment>
<feature type="region of interest" description="Disordered" evidence="8">
    <location>
        <begin position="1"/>
        <end position="48"/>
    </location>
</feature>
<dbReference type="PANTHER" id="PTHR12677">
    <property type="entry name" value="GOLGI APPARATUS MEMBRANE PROTEIN TVP38-RELATED"/>
    <property type="match status" value="1"/>
</dbReference>
<keyword evidence="11" id="KW-1185">Reference proteome</keyword>
<evidence type="ECO:0000256" key="6">
    <source>
        <dbReference type="ARBA" id="ARBA00023136"/>
    </source>
</evidence>
<evidence type="ECO:0000256" key="2">
    <source>
        <dbReference type="ARBA" id="ARBA00008640"/>
    </source>
</evidence>
<evidence type="ECO:0000256" key="4">
    <source>
        <dbReference type="ARBA" id="ARBA00022692"/>
    </source>
</evidence>
<evidence type="ECO:0000256" key="8">
    <source>
        <dbReference type="SAM" id="MobiDB-lite"/>
    </source>
</evidence>
<feature type="transmembrane region" description="Helical" evidence="7">
    <location>
        <begin position="129"/>
        <end position="149"/>
    </location>
</feature>
<feature type="transmembrane region" description="Helical" evidence="7">
    <location>
        <begin position="203"/>
        <end position="224"/>
    </location>
</feature>
<accession>A0ABZ1UA90</accession>
<feature type="compositionally biased region" description="Low complexity" evidence="8">
    <location>
        <begin position="14"/>
        <end position="34"/>
    </location>
</feature>
<evidence type="ECO:0000256" key="7">
    <source>
        <dbReference type="RuleBase" id="RU366058"/>
    </source>
</evidence>
<organism evidence="10 11">
    <name type="scientific">Kitasatospora purpeofusca</name>
    <dbReference type="NCBI Taxonomy" id="67352"/>
    <lineage>
        <taxon>Bacteria</taxon>
        <taxon>Bacillati</taxon>
        <taxon>Actinomycetota</taxon>
        <taxon>Actinomycetes</taxon>
        <taxon>Kitasatosporales</taxon>
        <taxon>Streptomycetaceae</taxon>
        <taxon>Kitasatospora</taxon>
    </lineage>
</organism>
<evidence type="ECO:0000256" key="5">
    <source>
        <dbReference type="ARBA" id="ARBA00022989"/>
    </source>
</evidence>
<evidence type="ECO:0000313" key="10">
    <source>
        <dbReference type="EMBL" id="WUQ87800.1"/>
    </source>
</evidence>
<keyword evidence="4 7" id="KW-0812">Transmembrane</keyword>
<dbReference type="InterPro" id="IPR032816">
    <property type="entry name" value="VTT_dom"/>
</dbReference>
<dbReference type="EMBL" id="CP108110">
    <property type="protein sequence ID" value="WUQ87800.1"/>
    <property type="molecule type" value="Genomic_DNA"/>
</dbReference>
<feature type="transmembrane region" description="Helical" evidence="7">
    <location>
        <begin position="90"/>
        <end position="109"/>
    </location>
</feature>
<comment type="subcellular location">
    <subcellularLocation>
        <location evidence="1 7">Cell membrane</location>
        <topology evidence="1 7">Multi-pass membrane protein</topology>
    </subcellularLocation>
</comment>
<reference evidence="10" key="1">
    <citation type="submission" date="2022-10" db="EMBL/GenBank/DDBJ databases">
        <title>The complete genomes of actinobacterial strains from the NBC collection.</title>
        <authorList>
            <person name="Joergensen T.S."/>
            <person name="Alvarez Arevalo M."/>
            <person name="Sterndorff E.B."/>
            <person name="Faurdal D."/>
            <person name="Vuksanovic O."/>
            <person name="Mourched A.-S."/>
            <person name="Charusanti P."/>
            <person name="Shaw S."/>
            <person name="Blin K."/>
            <person name="Weber T."/>
        </authorList>
    </citation>
    <scope>NUCLEOTIDE SEQUENCE</scope>
    <source>
        <strain evidence="10">NBC_00222</strain>
    </source>
</reference>
<dbReference type="PANTHER" id="PTHR12677:SF59">
    <property type="entry name" value="GOLGI APPARATUS MEMBRANE PROTEIN TVP38-RELATED"/>
    <property type="match status" value="1"/>
</dbReference>
<feature type="transmembrane region" description="Helical" evidence="7">
    <location>
        <begin position="236"/>
        <end position="254"/>
    </location>
</feature>
<dbReference type="InterPro" id="IPR015414">
    <property type="entry name" value="TMEM64"/>
</dbReference>
<keyword evidence="5 7" id="KW-1133">Transmembrane helix</keyword>
<feature type="compositionally biased region" description="Pro residues" evidence="8">
    <location>
        <begin position="1"/>
        <end position="13"/>
    </location>
</feature>
<keyword evidence="6 7" id="KW-0472">Membrane</keyword>
<name>A0ABZ1UA90_9ACTN</name>
<evidence type="ECO:0000256" key="3">
    <source>
        <dbReference type="ARBA" id="ARBA00022475"/>
    </source>
</evidence>